<keyword evidence="2" id="KW-0496">Mitochondrion</keyword>
<evidence type="ECO:0000256" key="1">
    <source>
        <dbReference type="SAM" id="Phobius"/>
    </source>
</evidence>
<reference evidence="2" key="1">
    <citation type="journal article" date="2021" name="Life">
        <title>Mitogenomics and Evolutionary History of Rodent Whipworms (Trichuris spp.) Originating from Three Biogeographic Regions.</title>
        <authorList>
            <person name="Petruzela J."/>
            <person name="Ribas A."/>
            <person name="de Bellocq J.G."/>
        </authorList>
    </citation>
    <scope>NUCLEOTIDE SEQUENCE</scope>
</reference>
<protein>
    <submittedName>
        <fullName evidence="2">ATP synthase membrane subunit 8</fullName>
    </submittedName>
</protein>
<keyword evidence="1" id="KW-1133">Transmembrane helix</keyword>
<evidence type="ECO:0000313" key="2">
    <source>
        <dbReference type="EMBL" id="QXJ80293.1"/>
    </source>
</evidence>
<geneLocation type="mitochondrion" evidence="2"/>
<organism evidence="2">
    <name type="scientific">Trichuris arvicolae</name>
    <dbReference type="NCBI Taxonomy" id="153940"/>
    <lineage>
        <taxon>Eukaryota</taxon>
        <taxon>Metazoa</taxon>
        <taxon>Ecdysozoa</taxon>
        <taxon>Nematoda</taxon>
        <taxon>Enoplea</taxon>
        <taxon>Dorylaimia</taxon>
        <taxon>Trichinellida</taxon>
        <taxon>Trichuridae</taxon>
        <taxon>Trichuris</taxon>
    </lineage>
</organism>
<sequence>MLLLYQISPTSLSVLSVFYCLLLAYFSLSMKLNSWSFKSLLNKGLK</sequence>
<accession>A0A8F5DQI3</accession>
<keyword evidence="1" id="KW-0472">Membrane</keyword>
<feature type="transmembrane region" description="Helical" evidence="1">
    <location>
        <begin position="6"/>
        <end position="28"/>
    </location>
</feature>
<dbReference type="EMBL" id="MZ229684">
    <property type="protein sequence ID" value="QXJ80293.1"/>
    <property type="molecule type" value="Genomic_DNA"/>
</dbReference>
<name>A0A8F5DQI3_9BILA</name>
<keyword evidence="1" id="KW-0812">Transmembrane</keyword>
<proteinExistence type="predicted"/>
<dbReference type="AlphaFoldDB" id="A0A8F5DQI3"/>
<gene>
    <name evidence="2" type="primary">ATP8</name>
</gene>